<dbReference type="GeneID" id="83216911"/>
<comment type="caution">
    <text evidence="6">The sequence shown here is derived from an EMBL/GenBank/DDBJ whole genome shotgun (WGS) entry which is preliminary data.</text>
</comment>
<sequence length="610" mass="68318">MERSPIRNIATFGSRKSSALESLDNADIRGANLDHSLTKSSTPALRNAKPSPNDENACPSPKRLKQQHDELSIIPQTFTTSHQRHRVESIRPQRPHRGGKTVAAMRNLNKAGQNKRSVSKDDAEHLSTEQLKLLSRRIDPSTPLTSPHSSPSKPALPRSLSSLSSSQPTNCSTVTKTASSASSKKPGFSSSLYQTCSMIWSDKPPMLEDLQHDNIQYLSRLLKVRLSQAKARALASLEKKDTMNELPLVRPRCETIRLSNKRHQCTSTIVSGNGHHLFQRQARNRPYRQLPRSSTKAISSKHTAPTASPHSTARKNSKTPVKRQGGSTKGIVPVIQEDGSRVFVCEPCGKRYKNRNGLAYHLDRCRFLQEEQISNQQEDELLDEDEDEDNTTGEVRCICDTPQEQIGTMIECENCHTWQHMKCVEKQHEFVIGDYQCPLCIDNISESASTQRPIRADNADDEEDELAEDDEDTPPLPLPLQSPTPNDTNCDPTESLTQDMMDDDIFLSANNEETSEVEDESLSQQHAISEPWSQMMSGSSQDDLSFMHDPAFQTWGLSDFNLNPPSLLFSDNTANDDDINFPPSDIIPTESSQSDALWFEFANFDDDYQC</sequence>
<dbReference type="EMBL" id="JARTCD010000056">
    <property type="protein sequence ID" value="KAJ8654784.1"/>
    <property type="molecule type" value="Genomic_DNA"/>
</dbReference>
<dbReference type="Pfam" id="PF20826">
    <property type="entry name" value="PHD_5"/>
    <property type="match status" value="1"/>
</dbReference>
<dbReference type="GO" id="GO:0008270">
    <property type="term" value="F:zinc ion binding"/>
    <property type="evidence" value="ECO:0007669"/>
    <property type="project" value="UniProtKB-KW"/>
</dbReference>
<feature type="compositionally biased region" description="Polar residues" evidence="4">
    <location>
        <begin position="291"/>
        <end position="311"/>
    </location>
</feature>
<evidence type="ECO:0000313" key="7">
    <source>
        <dbReference type="Proteomes" id="UP001234581"/>
    </source>
</evidence>
<evidence type="ECO:0000259" key="5">
    <source>
        <dbReference type="SMART" id="SM00249"/>
    </source>
</evidence>
<reference evidence="6 7" key="1">
    <citation type="submission" date="2023-03" db="EMBL/GenBank/DDBJ databases">
        <title>Genome sequence of Lichtheimia ornata CBS 291.66.</title>
        <authorList>
            <person name="Mohabir J.T."/>
            <person name="Shea T.P."/>
            <person name="Kurbessoian T."/>
            <person name="Berby B."/>
            <person name="Fontaine J."/>
            <person name="Livny J."/>
            <person name="Gnirke A."/>
            <person name="Stajich J.E."/>
            <person name="Cuomo C.A."/>
        </authorList>
    </citation>
    <scope>NUCLEOTIDE SEQUENCE [LARGE SCALE GENOMIC DNA]</scope>
    <source>
        <strain evidence="6">CBS 291.66</strain>
    </source>
</reference>
<feature type="compositionally biased region" description="Basic residues" evidence="4">
    <location>
        <begin position="312"/>
        <end position="321"/>
    </location>
</feature>
<dbReference type="SMART" id="SM00249">
    <property type="entry name" value="PHD"/>
    <property type="match status" value="1"/>
</dbReference>
<dbReference type="AlphaFoldDB" id="A0AAD7XS36"/>
<dbReference type="InterPro" id="IPR019786">
    <property type="entry name" value="Zinc_finger_PHD-type_CS"/>
</dbReference>
<proteinExistence type="predicted"/>
<evidence type="ECO:0000256" key="3">
    <source>
        <dbReference type="ARBA" id="ARBA00022833"/>
    </source>
</evidence>
<feature type="compositionally biased region" description="Acidic residues" evidence="4">
    <location>
        <begin position="459"/>
        <end position="473"/>
    </location>
</feature>
<keyword evidence="2" id="KW-0863">Zinc-finger</keyword>
<feature type="region of interest" description="Disordered" evidence="4">
    <location>
        <begin position="448"/>
        <end position="497"/>
    </location>
</feature>
<keyword evidence="3" id="KW-0862">Zinc</keyword>
<dbReference type="InterPro" id="IPR013083">
    <property type="entry name" value="Znf_RING/FYVE/PHD"/>
</dbReference>
<dbReference type="Gene3D" id="3.30.40.10">
    <property type="entry name" value="Zinc/RING finger domain, C3HC4 (zinc finger)"/>
    <property type="match status" value="1"/>
</dbReference>
<evidence type="ECO:0000256" key="4">
    <source>
        <dbReference type="SAM" id="MobiDB-lite"/>
    </source>
</evidence>
<feature type="domain" description="Zinc finger PHD-type" evidence="5">
    <location>
        <begin position="396"/>
        <end position="441"/>
    </location>
</feature>
<organism evidence="6 7">
    <name type="scientific">Lichtheimia ornata</name>
    <dbReference type="NCBI Taxonomy" id="688661"/>
    <lineage>
        <taxon>Eukaryota</taxon>
        <taxon>Fungi</taxon>
        <taxon>Fungi incertae sedis</taxon>
        <taxon>Mucoromycota</taxon>
        <taxon>Mucoromycotina</taxon>
        <taxon>Mucoromycetes</taxon>
        <taxon>Mucorales</taxon>
        <taxon>Lichtheimiaceae</taxon>
        <taxon>Lichtheimia</taxon>
    </lineage>
</organism>
<feature type="region of interest" description="Disordered" evidence="4">
    <location>
        <begin position="281"/>
        <end position="329"/>
    </location>
</feature>
<feature type="compositionally biased region" description="Low complexity" evidence="4">
    <location>
        <begin position="140"/>
        <end position="189"/>
    </location>
</feature>
<feature type="region of interest" description="Disordered" evidence="4">
    <location>
        <begin position="136"/>
        <end position="189"/>
    </location>
</feature>
<keyword evidence="7" id="KW-1185">Reference proteome</keyword>
<feature type="compositionally biased region" description="Polar residues" evidence="4">
    <location>
        <begin position="486"/>
        <end position="497"/>
    </location>
</feature>
<keyword evidence="1" id="KW-0479">Metal-binding</keyword>
<evidence type="ECO:0000256" key="2">
    <source>
        <dbReference type="ARBA" id="ARBA00022771"/>
    </source>
</evidence>
<evidence type="ECO:0000313" key="6">
    <source>
        <dbReference type="EMBL" id="KAJ8654784.1"/>
    </source>
</evidence>
<dbReference type="InterPro" id="IPR001965">
    <property type="entry name" value="Znf_PHD"/>
</dbReference>
<dbReference type="SUPFAM" id="SSF57903">
    <property type="entry name" value="FYVE/PHD zinc finger"/>
    <property type="match status" value="1"/>
</dbReference>
<protein>
    <recommendedName>
        <fullName evidence="5">Zinc finger PHD-type domain-containing protein</fullName>
    </recommendedName>
</protein>
<gene>
    <name evidence="6" type="ORF">O0I10_009505</name>
</gene>
<name>A0AAD7XS36_9FUNG</name>
<accession>A0AAD7XS36</accession>
<evidence type="ECO:0000256" key="1">
    <source>
        <dbReference type="ARBA" id="ARBA00022723"/>
    </source>
</evidence>
<dbReference type="Proteomes" id="UP001234581">
    <property type="component" value="Unassembled WGS sequence"/>
</dbReference>
<dbReference type="PROSITE" id="PS01359">
    <property type="entry name" value="ZF_PHD_1"/>
    <property type="match status" value="1"/>
</dbReference>
<dbReference type="RefSeq" id="XP_058339698.1">
    <property type="nucleotide sequence ID" value="XM_058489496.1"/>
</dbReference>
<feature type="region of interest" description="Disordered" evidence="4">
    <location>
        <begin position="34"/>
        <end position="101"/>
    </location>
</feature>
<dbReference type="InterPro" id="IPR011011">
    <property type="entry name" value="Znf_FYVE_PHD"/>
</dbReference>